<proteinExistence type="predicted"/>
<keyword evidence="3" id="KW-1185">Reference proteome</keyword>
<dbReference type="KEGG" id="tet:TTHERM_00343360"/>
<evidence type="ECO:0000313" key="3">
    <source>
        <dbReference type="Proteomes" id="UP000009168"/>
    </source>
</evidence>
<feature type="region of interest" description="Disordered" evidence="1">
    <location>
        <begin position="1"/>
        <end position="79"/>
    </location>
</feature>
<dbReference type="InParanoid" id="I7MKC0"/>
<organism evidence="2 3">
    <name type="scientific">Tetrahymena thermophila (strain SB210)</name>
    <dbReference type="NCBI Taxonomy" id="312017"/>
    <lineage>
        <taxon>Eukaryota</taxon>
        <taxon>Sar</taxon>
        <taxon>Alveolata</taxon>
        <taxon>Ciliophora</taxon>
        <taxon>Intramacronucleata</taxon>
        <taxon>Oligohymenophorea</taxon>
        <taxon>Hymenostomatida</taxon>
        <taxon>Tetrahymenina</taxon>
        <taxon>Tetrahymenidae</taxon>
        <taxon>Tetrahymena</taxon>
    </lineage>
</organism>
<dbReference type="EMBL" id="GG662654">
    <property type="protein sequence ID" value="EAR98137.1"/>
    <property type="molecule type" value="Genomic_DNA"/>
</dbReference>
<dbReference type="RefSeq" id="XP_001018382.1">
    <property type="nucleotide sequence ID" value="XM_001018382.1"/>
</dbReference>
<reference evidence="3" key="1">
    <citation type="journal article" date="2006" name="PLoS Biol.">
        <title>Macronuclear genome sequence of the ciliate Tetrahymena thermophila, a model eukaryote.</title>
        <authorList>
            <person name="Eisen J.A."/>
            <person name="Coyne R.S."/>
            <person name="Wu M."/>
            <person name="Wu D."/>
            <person name="Thiagarajan M."/>
            <person name="Wortman J.R."/>
            <person name="Badger J.H."/>
            <person name="Ren Q."/>
            <person name="Amedeo P."/>
            <person name="Jones K.M."/>
            <person name="Tallon L.J."/>
            <person name="Delcher A.L."/>
            <person name="Salzberg S.L."/>
            <person name="Silva J.C."/>
            <person name="Haas B.J."/>
            <person name="Majoros W.H."/>
            <person name="Farzad M."/>
            <person name="Carlton J.M."/>
            <person name="Smith R.K. Jr."/>
            <person name="Garg J."/>
            <person name="Pearlman R.E."/>
            <person name="Karrer K.M."/>
            <person name="Sun L."/>
            <person name="Manning G."/>
            <person name="Elde N.C."/>
            <person name="Turkewitz A.P."/>
            <person name="Asai D.J."/>
            <person name="Wilkes D.E."/>
            <person name="Wang Y."/>
            <person name="Cai H."/>
            <person name="Collins K."/>
            <person name="Stewart B.A."/>
            <person name="Lee S.R."/>
            <person name="Wilamowska K."/>
            <person name="Weinberg Z."/>
            <person name="Ruzzo W.L."/>
            <person name="Wloga D."/>
            <person name="Gaertig J."/>
            <person name="Frankel J."/>
            <person name="Tsao C.-C."/>
            <person name="Gorovsky M.A."/>
            <person name="Keeling P.J."/>
            <person name="Waller R.F."/>
            <person name="Patron N.J."/>
            <person name="Cherry J.M."/>
            <person name="Stover N.A."/>
            <person name="Krieger C.J."/>
            <person name="del Toro C."/>
            <person name="Ryder H.F."/>
            <person name="Williamson S.C."/>
            <person name="Barbeau R.A."/>
            <person name="Hamilton E.P."/>
            <person name="Orias E."/>
        </authorList>
    </citation>
    <scope>NUCLEOTIDE SEQUENCE [LARGE SCALE GENOMIC DNA]</scope>
    <source>
        <strain evidence="3">SB210</strain>
    </source>
</reference>
<sequence>MSHLLAAANLDNVFPHSPQFKPTESPLNDIMELSLPESLVSEESNNANDSEKNENQQNSQPKRRLTIYEFLDSKRSNSF</sequence>
<protein>
    <submittedName>
        <fullName evidence="2">Uncharacterized protein</fullName>
    </submittedName>
</protein>
<dbReference type="AlphaFoldDB" id="I7MKC0"/>
<dbReference type="HOGENOM" id="CLU_2611339_0_0_1"/>
<gene>
    <name evidence="2" type="ORF">TTHERM_00343360</name>
</gene>
<feature type="compositionally biased region" description="Low complexity" evidence="1">
    <location>
        <begin position="32"/>
        <end position="44"/>
    </location>
</feature>
<evidence type="ECO:0000313" key="2">
    <source>
        <dbReference type="EMBL" id="EAR98137.1"/>
    </source>
</evidence>
<evidence type="ECO:0000256" key="1">
    <source>
        <dbReference type="SAM" id="MobiDB-lite"/>
    </source>
</evidence>
<name>I7MKC0_TETTS</name>
<accession>I7MKC0</accession>
<dbReference type="GeneID" id="7839044"/>
<dbReference type="Proteomes" id="UP000009168">
    <property type="component" value="Unassembled WGS sequence"/>
</dbReference>